<dbReference type="EMBL" id="KV878590">
    <property type="protein sequence ID" value="OJJ56719.1"/>
    <property type="molecule type" value="Genomic_DNA"/>
</dbReference>
<gene>
    <name evidence="2" type="ORF">ASPSYDRAFT_91967</name>
</gene>
<evidence type="ECO:0000256" key="1">
    <source>
        <dbReference type="SAM" id="MobiDB-lite"/>
    </source>
</evidence>
<dbReference type="VEuPathDB" id="FungiDB:ASPSYDRAFT_91967"/>
<feature type="compositionally biased region" description="Basic residues" evidence="1">
    <location>
        <begin position="32"/>
        <end position="44"/>
    </location>
</feature>
<proteinExistence type="predicted"/>
<reference evidence="3" key="1">
    <citation type="journal article" date="2017" name="Genome Biol.">
        <title>Comparative genomics reveals high biological diversity and specific adaptations in the industrially and medically important fungal genus Aspergillus.</title>
        <authorList>
            <person name="de Vries R.P."/>
            <person name="Riley R."/>
            <person name="Wiebenga A."/>
            <person name="Aguilar-Osorio G."/>
            <person name="Amillis S."/>
            <person name="Uchima C.A."/>
            <person name="Anderluh G."/>
            <person name="Asadollahi M."/>
            <person name="Askin M."/>
            <person name="Barry K."/>
            <person name="Battaglia E."/>
            <person name="Bayram O."/>
            <person name="Benocci T."/>
            <person name="Braus-Stromeyer S.A."/>
            <person name="Caldana C."/>
            <person name="Canovas D."/>
            <person name="Cerqueira G.C."/>
            <person name="Chen F."/>
            <person name="Chen W."/>
            <person name="Choi C."/>
            <person name="Clum A."/>
            <person name="Dos Santos R.A."/>
            <person name="Damasio A.R."/>
            <person name="Diallinas G."/>
            <person name="Emri T."/>
            <person name="Fekete E."/>
            <person name="Flipphi M."/>
            <person name="Freyberg S."/>
            <person name="Gallo A."/>
            <person name="Gournas C."/>
            <person name="Habgood R."/>
            <person name="Hainaut M."/>
            <person name="Harispe M.L."/>
            <person name="Henrissat B."/>
            <person name="Hilden K.S."/>
            <person name="Hope R."/>
            <person name="Hossain A."/>
            <person name="Karabika E."/>
            <person name="Karaffa L."/>
            <person name="Karanyi Z."/>
            <person name="Krasevec N."/>
            <person name="Kuo A."/>
            <person name="Kusch H."/>
            <person name="LaButti K."/>
            <person name="Lagendijk E.L."/>
            <person name="Lapidus A."/>
            <person name="Levasseur A."/>
            <person name="Lindquist E."/>
            <person name="Lipzen A."/>
            <person name="Logrieco A.F."/>
            <person name="MacCabe A."/>
            <person name="Maekelae M.R."/>
            <person name="Malavazi I."/>
            <person name="Melin P."/>
            <person name="Meyer V."/>
            <person name="Mielnichuk N."/>
            <person name="Miskei M."/>
            <person name="Molnar A.P."/>
            <person name="Mule G."/>
            <person name="Ngan C.Y."/>
            <person name="Orejas M."/>
            <person name="Orosz E."/>
            <person name="Ouedraogo J.P."/>
            <person name="Overkamp K.M."/>
            <person name="Park H.-S."/>
            <person name="Perrone G."/>
            <person name="Piumi F."/>
            <person name="Punt P.J."/>
            <person name="Ram A.F."/>
            <person name="Ramon A."/>
            <person name="Rauscher S."/>
            <person name="Record E."/>
            <person name="Riano-Pachon D.M."/>
            <person name="Robert V."/>
            <person name="Roehrig J."/>
            <person name="Ruller R."/>
            <person name="Salamov A."/>
            <person name="Salih N.S."/>
            <person name="Samson R.A."/>
            <person name="Sandor E."/>
            <person name="Sanguinetti M."/>
            <person name="Schuetze T."/>
            <person name="Sepcic K."/>
            <person name="Shelest E."/>
            <person name="Sherlock G."/>
            <person name="Sophianopoulou V."/>
            <person name="Squina F.M."/>
            <person name="Sun H."/>
            <person name="Susca A."/>
            <person name="Todd R.B."/>
            <person name="Tsang A."/>
            <person name="Unkles S.E."/>
            <person name="van de Wiele N."/>
            <person name="van Rossen-Uffink D."/>
            <person name="Oliveira J.V."/>
            <person name="Vesth T.C."/>
            <person name="Visser J."/>
            <person name="Yu J.-H."/>
            <person name="Zhou M."/>
            <person name="Andersen M.R."/>
            <person name="Archer D.B."/>
            <person name="Baker S.E."/>
            <person name="Benoit I."/>
            <person name="Brakhage A.A."/>
            <person name="Braus G.H."/>
            <person name="Fischer R."/>
            <person name="Frisvad J.C."/>
            <person name="Goldman G.H."/>
            <person name="Houbraken J."/>
            <person name="Oakley B."/>
            <person name="Pocsi I."/>
            <person name="Scazzocchio C."/>
            <person name="Seiboth B."/>
            <person name="vanKuyk P.A."/>
            <person name="Wortman J."/>
            <person name="Dyer P.S."/>
            <person name="Grigoriev I.V."/>
        </authorList>
    </citation>
    <scope>NUCLEOTIDE SEQUENCE [LARGE SCALE GENOMIC DNA]</scope>
    <source>
        <strain evidence="3">CBS 593.65</strain>
    </source>
</reference>
<keyword evidence="3" id="KW-1185">Reference proteome</keyword>
<feature type="compositionally biased region" description="Low complexity" evidence="1">
    <location>
        <begin position="11"/>
        <end position="31"/>
    </location>
</feature>
<dbReference type="GeneID" id="63768650"/>
<dbReference type="RefSeq" id="XP_040700525.1">
    <property type="nucleotide sequence ID" value="XM_040852577.1"/>
</dbReference>
<dbReference type="InterPro" id="IPR021858">
    <property type="entry name" value="Fun_TF"/>
</dbReference>
<dbReference type="OrthoDB" id="5620at2759"/>
<dbReference type="AlphaFoldDB" id="A0A1L9TBB0"/>
<evidence type="ECO:0000313" key="2">
    <source>
        <dbReference type="EMBL" id="OJJ56719.1"/>
    </source>
</evidence>
<evidence type="ECO:0000313" key="3">
    <source>
        <dbReference type="Proteomes" id="UP000184356"/>
    </source>
</evidence>
<name>A0A1L9TBB0_9EURO</name>
<organism evidence="2 3">
    <name type="scientific">Aspergillus sydowii CBS 593.65</name>
    <dbReference type="NCBI Taxonomy" id="1036612"/>
    <lineage>
        <taxon>Eukaryota</taxon>
        <taxon>Fungi</taxon>
        <taxon>Dikarya</taxon>
        <taxon>Ascomycota</taxon>
        <taxon>Pezizomycotina</taxon>
        <taxon>Eurotiomycetes</taxon>
        <taxon>Eurotiomycetidae</taxon>
        <taxon>Eurotiales</taxon>
        <taxon>Aspergillaceae</taxon>
        <taxon>Aspergillus</taxon>
        <taxon>Aspergillus subgen. Nidulantes</taxon>
    </lineage>
</organism>
<sequence length="275" mass="31039">MAPHELQFIISSAPPSSSSKGGSSLRTAARSHAARSAHARARRLRTIEYQAQKGRDRNRPRDVTQNAESSQLTGCEPRTALSYHRRDPFMACAKQLKPFEQMLFDHYVTVIIPLMRCNTFDPHFYRRMMGIWVPLALSEAGLLDILLLAASRHLIECDQSQKEHFALLAFQYKVGIVQALREAISAETPHFTDSTVIKAIMLAYDELWDHDEVTMKRHVEGAVKMVTLKGGPQTLGMDGLVERLLFNLLTKVNQHIGLTVKSPWDPRIASVELPR</sequence>
<dbReference type="STRING" id="1036612.A0A1L9TBB0"/>
<feature type="region of interest" description="Disordered" evidence="1">
    <location>
        <begin position="10"/>
        <end position="73"/>
    </location>
</feature>
<dbReference type="PANTHER" id="PTHR37540">
    <property type="entry name" value="TRANSCRIPTION FACTOR (ACR-2), PUTATIVE-RELATED-RELATED"/>
    <property type="match status" value="1"/>
</dbReference>
<feature type="compositionally biased region" description="Basic and acidic residues" evidence="1">
    <location>
        <begin position="53"/>
        <end position="62"/>
    </location>
</feature>
<accession>A0A1L9TBB0</accession>
<dbReference type="PANTHER" id="PTHR37540:SF5">
    <property type="entry name" value="TRANSCRIPTION FACTOR DOMAIN-CONTAINING PROTEIN"/>
    <property type="match status" value="1"/>
</dbReference>
<feature type="compositionally biased region" description="Polar residues" evidence="1">
    <location>
        <begin position="63"/>
        <end position="73"/>
    </location>
</feature>
<dbReference type="Pfam" id="PF11951">
    <property type="entry name" value="Fungal_trans_2"/>
    <property type="match status" value="1"/>
</dbReference>
<protein>
    <submittedName>
        <fullName evidence="2">Uncharacterized protein</fullName>
    </submittedName>
</protein>
<dbReference type="Proteomes" id="UP000184356">
    <property type="component" value="Unassembled WGS sequence"/>
</dbReference>